<proteinExistence type="predicted"/>
<dbReference type="Pfam" id="PF25539">
    <property type="entry name" value="Bestrophin_2"/>
    <property type="match status" value="1"/>
</dbReference>
<protein>
    <submittedName>
        <fullName evidence="9">Uncharacterized protein</fullName>
    </submittedName>
</protein>
<reference evidence="9 10" key="1">
    <citation type="journal article" date="2024" name="Nat. Commun.">
        <title>Phylogenomics reveals the evolutionary origins of lichenization in chlorophyte algae.</title>
        <authorList>
            <person name="Puginier C."/>
            <person name="Libourel C."/>
            <person name="Otte J."/>
            <person name="Skaloud P."/>
            <person name="Haon M."/>
            <person name="Grisel S."/>
            <person name="Petersen M."/>
            <person name="Berrin J.G."/>
            <person name="Delaux P.M."/>
            <person name="Dal Grande F."/>
            <person name="Keller J."/>
        </authorList>
    </citation>
    <scope>NUCLEOTIDE SEQUENCE [LARGE SCALE GENOMIC DNA]</scope>
    <source>
        <strain evidence="9 10">SAG 2043</strain>
    </source>
</reference>
<dbReference type="Pfam" id="PF13432">
    <property type="entry name" value="TPR_16"/>
    <property type="match status" value="1"/>
</dbReference>
<dbReference type="PROSITE" id="PS50005">
    <property type="entry name" value="TPR"/>
    <property type="match status" value="5"/>
</dbReference>
<keyword evidence="4" id="KW-1133">Transmembrane helix</keyword>
<feature type="compositionally biased region" description="Low complexity" evidence="8">
    <location>
        <begin position="34"/>
        <end position="53"/>
    </location>
</feature>
<dbReference type="AlphaFoldDB" id="A0AAW1PE28"/>
<dbReference type="PANTHER" id="PTHR44117">
    <property type="entry name" value="INTRAFLAGELLAR TRANSPORT PROTEIN 88 HOMOLOG"/>
    <property type="match status" value="1"/>
</dbReference>
<dbReference type="Pfam" id="PF13181">
    <property type="entry name" value="TPR_8"/>
    <property type="match status" value="1"/>
</dbReference>
<evidence type="ECO:0000256" key="7">
    <source>
        <dbReference type="PROSITE-ProRule" id="PRU00339"/>
    </source>
</evidence>
<evidence type="ECO:0000256" key="8">
    <source>
        <dbReference type="SAM" id="MobiDB-lite"/>
    </source>
</evidence>
<organism evidence="9 10">
    <name type="scientific">[Myrmecia] bisecta</name>
    <dbReference type="NCBI Taxonomy" id="41462"/>
    <lineage>
        <taxon>Eukaryota</taxon>
        <taxon>Viridiplantae</taxon>
        <taxon>Chlorophyta</taxon>
        <taxon>core chlorophytes</taxon>
        <taxon>Trebouxiophyceae</taxon>
        <taxon>Trebouxiales</taxon>
        <taxon>Trebouxiaceae</taxon>
        <taxon>Myrmecia</taxon>
    </lineage>
</organism>
<dbReference type="InterPro" id="IPR044669">
    <property type="entry name" value="YneE/VCCN1/2-like"/>
</dbReference>
<feature type="repeat" description="TPR" evidence="7">
    <location>
        <begin position="618"/>
        <end position="651"/>
    </location>
</feature>
<dbReference type="Pfam" id="PF13424">
    <property type="entry name" value="TPR_12"/>
    <property type="match status" value="1"/>
</dbReference>
<dbReference type="GO" id="GO:0097730">
    <property type="term" value="C:non-motile cilium"/>
    <property type="evidence" value="ECO:0007669"/>
    <property type="project" value="TreeGrafter"/>
</dbReference>
<keyword evidence="10" id="KW-1185">Reference proteome</keyword>
<evidence type="ECO:0000313" key="10">
    <source>
        <dbReference type="Proteomes" id="UP001489004"/>
    </source>
</evidence>
<evidence type="ECO:0000256" key="5">
    <source>
        <dbReference type="ARBA" id="ARBA00023065"/>
    </source>
</evidence>
<dbReference type="SUPFAM" id="SSF48452">
    <property type="entry name" value="TPR-like"/>
    <property type="match status" value="1"/>
</dbReference>
<evidence type="ECO:0000256" key="6">
    <source>
        <dbReference type="ARBA" id="ARBA00023136"/>
    </source>
</evidence>
<dbReference type="InterPro" id="IPR011990">
    <property type="entry name" value="TPR-like_helical_dom_sf"/>
</dbReference>
<dbReference type="GO" id="GO:0016020">
    <property type="term" value="C:membrane"/>
    <property type="evidence" value="ECO:0007669"/>
    <property type="project" value="UniProtKB-SubCell"/>
</dbReference>
<keyword evidence="6" id="KW-0472">Membrane</keyword>
<gene>
    <name evidence="9" type="ORF">WJX72_011075</name>
</gene>
<evidence type="ECO:0000313" key="9">
    <source>
        <dbReference type="EMBL" id="KAK9806352.1"/>
    </source>
</evidence>
<dbReference type="GO" id="GO:0005254">
    <property type="term" value="F:chloride channel activity"/>
    <property type="evidence" value="ECO:0007669"/>
    <property type="project" value="InterPro"/>
</dbReference>
<feature type="region of interest" description="Disordered" evidence="8">
    <location>
        <begin position="89"/>
        <end position="134"/>
    </location>
</feature>
<dbReference type="InterPro" id="IPR019734">
    <property type="entry name" value="TPR_rpt"/>
</dbReference>
<dbReference type="GO" id="GO:0005814">
    <property type="term" value="C:centriole"/>
    <property type="evidence" value="ECO:0007669"/>
    <property type="project" value="TreeGrafter"/>
</dbReference>
<name>A0AAW1PE28_9CHLO</name>
<dbReference type="Proteomes" id="UP001489004">
    <property type="component" value="Unassembled WGS sequence"/>
</dbReference>
<dbReference type="GO" id="GO:1905515">
    <property type="term" value="P:non-motile cilium assembly"/>
    <property type="evidence" value="ECO:0007669"/>
    <property type="project" value="TreeGrafter"/>
</dbReference>
<comment type="subcellular location">
    <subcellularLocation>
        <location evidence="1">Membrane</location>
        <topology evidence="1">Multi-pass membrane protein</topology>
    </subcellularLocation>
</comment>
<feature type="repeat" description="TPR" evidence="7">
    <location>
        <begin position="550"/>
        <end position="583"/>
    </location>
</feature>
<sequence length="1192" mass="132610">MVSTMDRIEEDLYSGYNAGDALEGALAGQAFGDTSETSTSYSRSSTRTPVTVPGTAMGMGPGRMGTPAMRMGTSIIPGTAMRMGTASVDPEARPMTSNKGAGYSSAPKGRFDPLNQASRSPAQPLAKKTELSPEEQCKAAERKVHVLLEESAEAYVKGDNTAALERAKEAGKRDQQVRKLREQVGLMEQINAELTFAVVLNMAHMYHANQLYTEALNAYTMLVKNKAYPQAGRFRVNMGNIYFEQRKFPAAIKMYRMAVDQVATTSRSARLKIMRNIGIAFVRMGQYQDALQTFESIMEAQPDHHAGFNLAVSTFALGDKEKMKQAFLQLLQVPPFESEEDEHPLPVDDEAAEHDVVNDDLKRELRSRQNDIHRCILNAARLLAPVLHRDGFVAGYDWCAEALTAGGYETLANEVALAKAGAFLEGQNFDEAVAVLKEFEKKEHRLKTRAATNLSFLYFLEEDLANAERYADLAVKTDRYSAQALVNKGNAAAGRGDLDTAKSLYTEAIAAEADCVEAIYNLGIVQRRLGVHDDALRCFKKLSIMMPSNVEVMYQIGNVYELLGDFKQAVEWLERLHTKVPHDPGVLARLGQLHVKLDEEGEALRYYSEAHRVFPVNIDVISWLGAFHVKNEVYEKAMPYFALAAQLQPTQVKWQLMVASCLRRIGAYPQALQKYKDIHASHPNNIECLRYLVHICTDLGLPAEVQEYAVKMRKAERQQPSQPQQQQQQPGGSTFVARPASGAPSFSGNGRDSHTPADDEPAFQMPASTAKKAVVRHNKDRDDDEWGNEELGDDLLPLASELDASRPLLTERELDRQRMRTVFDFEQWSEHRSPERYMRHLIDLPKAFPLPQAFPGPSNFARNDRTACLRSAVQSRIAKGVMQPVAWVLFLSTGVAVLESYIDAHPQFLPWAASSAASTDAFNLTAFALSLLLAFRLDASYNRWLQARAAWGGLVYNCRDLMRQALVDMPGGPESAALRMLARWVTAFPKVLMCHVREDGDLQEELQGLLPVEELGLLLGRPDMHCPTVTIAVITDIIAAANLDQDQRMLLDAKLSYFHETVGICERIIKTPIPRSYTRHTSRFLVLWLAYMPFTLWKSYHWSMIAVGGSIAFLLLAIEEIGVQIEEPFGILPLENLVDTIEMNIQEMLHIQPAVSAMVASRLAQQAQRGQQRTAGAAQRAANGVDQAAVSD</sequence>
<evidence type="ECO:0000256" key="3">
    <source>
        <dbReference type="ARBA" id="ARBA00022692"/>
    </source>
</evidence>
<feature type="region of interest" description="Disordered" evidence="8">
    <location>
        <begin position="32"/>
        <end position="66"/>
    </location>
</feature>
<comment type="caution">
    <text evidence="9">The sequence shown here is derived from an EMBL/GenBank/DDBJ whole genome shotgun (WGS) entry which is preliminary data.</text>
</comment>
<dbReference type="GO" id="GO:0042073">
    <property type="term" value="P:intraciliary transport"/>
    <property type="evidence" value="ECO:0007669"/>
    <property type="project" value="TreeGrafter"/>
</dbReference>
<dbReference type="GO" id="GO:0097546">
    <property type="term" value="C:ciliary base"/>
    <property type="evidence" value="ECO:0007669"/>
    <property type="project" value="TreeGrafter"/>
</dbReference>
<feature type="repeat" description="TPR" evidence="7">
    <location>
        <begin position="271"/>
        <end position="304"/>
    </location>
</feature>
<feature type="repeat" description="TPR" evidence="7">
    <location>
        <begin position="516"/>
        <end position="549"/>
    </location>
</feature>
<keyword evidence="7" id="KW-0802">TPR repeat</keyword>
<evidence type="ECO:0000256" key="1">
    <source>
        <dbReference type="ARBA" id="ARBA00004141"/>
    </source>
</evidence>
<dbReference type="PANTHER" id="PTHR44117:SF1">
    <property type="entry name" value="INTRAFLAGELLAR TRANSPORT PROTEIN 88 HOMOLOG"/>
    <property type="match status" value="1"/>
</dbReference>
<keyword evidence="2" id="KW-0813">Transport</keyword>
<evidence type="ECO:0000256" key="2">
    <source>
        <dbReference type="ARBA" id="ARBA00022448"/>
    </source>
</evidence>
<keyword evidence="5" id="KW-0406">Ion transport</keyword>
<dbReference type="Gene3D" id="1.25.40.10">
    <property type="entry name" value="Tetratricopeptide repeat domain"/>
    <property type="match status" value="2"/>
</dbReference>
<dbReference type="SMART" id="SM00028">
    <property type="entry name" value="TPR"/>
    <property type="match status" value="10"/>
</dbReference>
<accession>A0AAW1PE28</accession>
<dbReference type="EMBL" id="JALJOR010000014">
    <property type="protein sequence ID" value="KAK9806352.1"/>
    <property type="molecule type" value="Genomic_DNA"/>
</dbReference>
<dbReference type="GO" id="GO:0036064">
    <property type="term" value="C:ciliary basal body"/>
    <property type="evidence" value="ECO:0007669"/>
    <property type="project" value="TreeGrafter"/>
</dbReference>
<feature type="compositionally biased region" description="Low complexity" evidence="8">
    <location>
        <begin position="718"/>
        <end position="733"/>
    </location>
</feature>
<evidence type="ECO:0000256" key="4">
    <source>
        <dbReference type="ARBA" id="ARBA00022989"/>
    </source>
</evidence>
<dbReference type="PROSITE" id="PS50293">
    <property type="entry name" value="TPR_REGION"/>
    <property type="match status" value="1"/>
</dbReference>
<feature type="region of interest" description="Disordered" evidence="8">
    <location>
        <begin position="712"/>
        <end position="792"/>
    </location>
</feature>
<feature type="compositionally biased region" description="Acidic residues" evidence="8">
    <location>
        <begin position="782"/>
        <end position="792"/>
    </location>
</feature>
<dbReference type="GO" id="GO:0019894">
    <property type="term" value="F:kinesin binding"/>
    <property type="evidence" value="ECO:0007669"/>
    <property type="project" value="TreeGrafter"/>
</dbReference>
<keyword evidence="3" id="KW-0812">Transmembrane</keyword>
<feature type="repeat" description="TPR" evidence="7">
    <location>
        <begin position="584"/>
        <end position="617"/>
    </location>
</feature>